<keyword evidence="10" id="KW-0408">Iron</keyword>
<comment type="subcellular location">
    <subcellularLocation>
        <location evidence="2">Cell membrane</location>
        <topology evidence="2">Multi-pass membrane protein</topology>
    </subcellularLocation>
</comment>
<keyword evidence="7" id="KW-0479">Metal-binding</keyword>
<keyword evidence="5" id="KW-0349">Heme</keyword>
<organism evidence="15 16">
    <name type="scientific">Mangrovicoccus algicola</name>
    <dbReference type="NCBI Taxonomy" id="2771008"/>
    <lineage>
        <taxon>Bacteria</taxon>
        <taxon>Pseudomonadati</taxon>
        <taxon>Pseudomonadota</taxon>
        <taxon>Alphaproteobacteria</taxon>
        <taxon>Rhodobacterales</taxon>
        <taxon>Paracoccaceae</taxon>
        <taxon>Mangrovicoccus</taxon>
    </lineage>
</organism>
<evidence type="ECO:0000256" key="9">
    <source>
        <dbReference type="ARBA" id="ARBA00022989"/>
    </source>
</evidence>
<dbReference type="GO" id="GO:0020037">
    <property type="term" value="F:heme binding"/>
    <property type="evidence" value="ECO:0007669"/>
    <property type="project" value="TreeGrafter"/>
</dbReference>
<evidence type="ECO:0000256" key="3">
    <source>
        <dbReference type="ARBA" id="ARBA00022448"/>
    </source>
</evidence>
<feature type="transmembrane region" description="Helical" evidence="13">
    <location>
        <begin position="162"/>
        <end position="182"/>
    </location>
</feature>
<evidence type="ECO:0000256" key="13">
    <source>
        <dbReference type="SAM" id="Phobius"/>
    </source>
</evidence>
<evidence type="ECO:0000256" key="5">
    <source>
        <dbReference type="ARBA" id="ARBA00022617"/>
    </source>
</evidence>
<evidence type="ECO:0000256" key="7">
    <source>
        <dbReference type="ARBA" id="ARBA00022723"/>
    </source>
</evidence>
<keyword evidence="4" id="KW-1003">Cell membrane</keyword>
<dbReference type="Proteomes" id="UP000609121">
    <property type="component" value="Unassembled WGS sequence"/>
</dbReference>
<keyword evidence="16" id="KW-1185">Reference proteome</keyword>
<proteinExistence type="inferred from homology"/>
<dbReference type="Gene3D" id="1.20.950.20">
    <property type="entry name" value="Transmembrane di-heme cytochromes, Chain C"/>
    <property type="match status" value="1"/>
</dbReference>
<evidence type="ECO:0000256" key="4">
    <source>
        <dbReference type="ARBA" id="ARBA00022475"/>
    </source>
</evidence>
<keyword evidence="11 13" id="KW-0472">Membrane</keyword>
<comment type="similarity">
    <text evidence="12">Belongs to the cytochrome b561 family.</text>
</comment>
<gene>
    <name evidence="15" type="ORF">ICN82_05775</name>
</gene>
<dbReference type="PANTHER" id="PTHR30529">
    <property type="entry name" value="CYTOCHROME B561"/>
    <property type="match status" value="1"/>
</dbReference>
<keyword evidence="8" id="KW-0249">Electron transport</keyword>
<comment type="caution">
    <text evidence="15">The sequence shown here is derived from an EMBL/GenBank/DDBJ whole genome shotgun (WGS) entry which is preliminary data.</text>
</comment>
<evidence type="ECO:0000256" key="6">
    <source>
        <dbReference type="ARBA" id="ARBA00022692"/>
    </source>
</evidence>
<evidence type="ECO:0000259" key="14">
    <source>
        <dbReference type="Pfam" id="PF01292"/>
    </source>
</evidence>
<evidence type="ECO:0000256" key="12">
    <source>
        <dbReference type="ARBA" id="ARBA00037975"/>
    </source>
</evidence>
<dbReference type="InterPro" id="IPR052168">
    <property type="entry name" value="Cytochrome_b561_oxidase"/>
</dbReference>
<evidence type="ECO:0000256" key="2">
    <source>
        <dbReference type="ARBA" id="ARBA00004651"/>
    </source>
</evidence>
<feature type="transmembrane region" description="Helical" evidence="13">
    <location>
        <begin position="30"/>
        <end position="48"/>
    </location>
</feature>
<evidence type="ECO:0000256" key="11">
    <source>
        <dbReference type="ARBA" id="ARBA00023136"/>
    </source>
</evidence>
<feature type="domain" description="Cytochrome b561 bacterial/Ni-hydrogenase" evidence="14">
    <location>
        <begin position="23"/>
        <end position="191"/>
    </location>
</feature>
<dbReference type="Pfam" id="PF01292">
    <property type="entry name" value="Ni_hydr_CYTB"/>
    <property type="match status" value="1"/>
</dbReference>
<dbReference type="InterPro" id="IPR011577">
    <property type="entry name" value="Cyt_b561_bac/Ni-Hgenase"/>
</dbReference>
<dbReference type="EMBL" id="JACVXA010000011">
    <property type="protein sequence ID" value="MBE3637715.1"/>
    <property type="molecule type" value="Genomic_DNA"/>
</dbReference>
<feature type="transmembrane region" description="Helical" evidence="13">
    <location>
        <begin position="68"/>
        <end position="86"/>
    </location>
</feature>
<evidence type="ECO:0000256" key="10">
    <source>
        <dbReference type="ARBA" id="ARBA00023004"/>
    </source>
</evidence>
<keyword evidence="3" id="KW-0813">Transport</keyword>
<protein>
    <submittedName>
        <fullName evidence="15">Cytochrome b</fullName>
    </submittedName>
</protein>
<dbReference type="GO" id="GO:0022904">
    <property type="term" value="P:respiratory electron transport chain"/>
    <property type="evidence" value="ECO:0007669"/>
    <property type="project" value="InterPro"/>
</dbReference>
<dbReference type="AlphaFoldDB" id="A0A8J6Z763"/>
<evidence type="ECO:0000256" key="8">
    <source>
        <dbReference type="ARBA" id="ARBA00022982"/>
    </source>
</evidence>
<sequence length="194" mass="21114">MQQDEPVTRPASLRHRLVDTPQRYGLVTRVLHWALALMVLWQLTGMGIKQLFGQGAAFQFFRAHHGNLGVAIFLLALLRVIWMVAMRNRRPGHGAGLLALGAKLGHGALYLLIVLVPLTAILRAIGSTRGFAPFGIPVTAPRAENVDWMMTLGSLLHGEGGWVLAALVAGHVAMVGLHEGLWRDGTLRRMAGRA</sequence>
<name>A0A8J6Z763_9RHOB</name>
<keyword evidence="6 13" id="KW-0812">Transmembrane</keyword>
<dbReference type="GO" id="GO:0046872">
    <property type="term" value="F:metal ion binding"/>
    <property type="evidence" value="ECO:0007669"/>
    <property type="project" value="UniProtKB-KW"/>
</dbReference>
<dbReference type="InterPro" id="IPR016174">
    <property type="entry name" value="Di-haem_cyt_TM"/>
</dbReference>
<feature type="transmembrane region" description="Helical" evidence="13">
    <location>
        <begin position="107"/>
        <end position="125"/>
    </location>
</feature>
<dbReference type="PANTHER" id="PTHR30529:SF1">
    <property type="entry name" value="CYTOCHROME B561 HOMOLOG 2"/>
    <property type="match status" value="1"/>
</dbReference>
<dbReference type="GO" id="GO:0009055">
    <property type="term" value="F:electron transfer activity"/>
    <property type="evidence" value="ECO:0007669"/>
    <property type="project" value="InterPro"/>
</dbReference>
<reference evidence="15" key="1">
    <citation type="submission" date="2020-09" db="EMBL/GenBank/DDBJ databases">
        <title>A novel bacterium of genus Mangrovicoccus, isolated from South China Sea.</title>
        <authorList>
            <person name="Huang H."/>
            <person name="Mo K."/>
            <person name="Hu Y."/>
        </authorList>
    </citation>
    <scope>NUCLEOTIDE SEQUENCE</scope>
    <source>
        <strain evidence="15">HB182678</strain>
    </source>
</reference>
<dbReference type="GO" id="GO:0005886">
    <property type="term" value="C:plasma membrane"/>
    <property type="evidence" value="ECO:0007669"/>
    <property type="project" value="UniProtKB-SubCell"/>
</dbReference>
<evidence type="ECO:0000313" key="15">
    <source>
        <dbReference type="EMBL" id="MBE3637715.1"/>
    </source>
</evidence>
<comment type="cofactor">
    <cofactor evidence="1">
        <name>heme b</name>
        <dbReference type="ChEBI" id="CHEBI:60344"/>
    </cofactor>
</comment>
<evidence type="ECO:0000256" key="1">
    <source>
        <dbReference type="ARBA" id="ARBA00001970"/>
    </source>
</evidence>
<accession>A0A8J6Z763</accession>
<keyword evidence="9 13" id="KW-1133">Transmembrane helix</keyword>
<dbReference type="SUPFAM" id="SSF81342">
    <property type="entry name" value="Transmembrane di-heme cytochromes"/>
    <property type="match status" value="1"/>
</dbReference>
<evidence type="ECO:0000313" key="16">
    <source>
        <dbReference type="Proteomes" id="UP000609121"/>
    </source>
</evidence>